<keyword evidence="3" id="KW-1185">Reference proteome</keyword>
<protein>
    <submittedName>
        <fullName evidence="2">Uncharacterized protein</fullName>
    </submittedName>
</protein>
<keyword evidence="1" id="KW-1133">Transmembrane helix</keyword>
<dbReference type="AlphaFoldDB" id="A0A1I1WT83"/>
<name>A0A1I1WT83_9BACL</name>
<proteinExistence type="predicted"/>
<sequence>MIVIATFQHSIELEYALSKLESIGIARERLLVVCMDQTSKQYQSDQPQKESSHSKGIEIGMACATAFSVIGTSLGFIWTWGPIIWGIISAFIGFSLGFGINALFSKKNKRQSKHTAEVTVIVQCQTIQADEVQQVMWTNRALTVGLARASAE</sequence>
<feature type="transmembrane region" description="Helical" evidence="1">
    <location>
        <begin position="83"/>
        <end position="104"/>
    </location>
</feature>
<keyword evidence="1" id="KW-0472">Membrane</keyword>
<dbReference type="STRING" id="1045775.SAMN05216378_1831"/>
<dbReference type="OrthoDB" id="1683109at2"/>
<dbReference type="EMBL" id="FOMT01000002">
    <property type="protein sequence ID" value="SFD97588.1"/>
    <property type="molecule type" value="Genomic_DNA"/>
</dbReference>
<accession>A0A1I1WT83</accession>
<dbReference type="Proteomes" id="UP000198855">
    <property type="component" value="Unassembled WGS sequence"/>
</dbReference>
<feature type="transmembrane region" description="Helical" evidence="1">
    <location>
        <begin position="59"/>
        <end position="77"/>
    </location>
</feature>
<evidence type="ECO:0000256" key="1">
    <source>
        <dbReference type="SAM" id="Phobius"/>
    </source>
</evidence>
<keyword evidence="1" id="KW-0812">Transmembrane</keyword>
<gene>
    <name evidence="2" type="ORF">SAMN05216378_1831</name>
</gene>
<evidence type="ECO:0000313" key="2">
    <source>
        <dbReference type="EMBL" id="SFD97588.1"/>
    </source>
</evidence>
<reference evidence="3" key="1">
    <citation type="submission" date="2016-10" db="EMBL/GenBank/DDBJ databases">
        <authorList>
            <person name="Varghese N."/>
            <person name="Submissions S."/>
        </authorList>
    </citation>
    <scope>NUCLEOTIDE SEQUENCE [LARGE SCALE GENOMIC DNA]</scope>
    <source>
        <strain evidence="3">CGMCC 1.10784</strain>
    </source>
</reference>
<organism evidence="2 3">
    <name type="scientific">Paenibacillus catalpae</name>
    <dbReference type="NCBI Taxonomy" id="1045775"/>
    <lineage>
        <taxon>Bacteria</taxon>
        <taxon>Bacillati</taxon>
        <taxon>Bacillota</taxon>
        <taxon>Bacilli</taxon>
        <taxon>Bacillales</taxon>
        <taxon>Paenibacillaceae</taxon>
        <taxon>Paenibacillus</taxon>
    </lineage>
</organism>
<evidence type="ECO:0000313" key="3">
    <source>
        <dbReference type="Proteomes" id="UP000198855"/>
    </source>
</evidence>
<dbReference type="RefSeq" id="WP_091183801.1">
    <property type="nucleotide sequence ID" value="NZ_FOMT01000002.1"/>
</dbReference>